<evidence type="ECO:0000256" key="10">
    <source>
        <dbReference type="ARBA" id="ARBA00023303"/>
    </source>
</evidence>
<dbReference type="SUPFAM" id="SSF81296">
    <property type="entry name" value="E set domains"/>
    <property type="match status" value="1"/>
</dbReference>
<keyword evidence="9 11" id="KW-0472">Membrane</keyword>
<evidence type="ECO:0000256" key="3">
    <source>
        <dbReference type="ARBA" id="ARBA00022538"/>
    </source>
</evidence>
<dbReference type="GO" id="GO:0034702">
    <property type="term" value="C:monoatomic ion channel complex"/>
    <property type="evidence" value="ECO:0007669"/>
    <property type="project" value="UniProtKB-KW"/>
</dbReference>
<evidence type="ECO:0000259" key="12">
    <source>
        <dbReference type="Pfam" id="PF07885"/>
    </source>
</evidence>
<protein>
    <submittedName>
        <fullName evidence="14">Potassium channel protein</fullName>
    </submittedName>
</protein>
<keyword evidence="4 11" id="KW-0812">Transmembrane</keyword>
<comment type="subcellular location">
    <subcellularLocation>
        <location evidence="1">Membrane</location>
        <topology evidence="1">Multi-pass membrane protein</topology>
    </subcellularLocation>
</comment>
<evidence type="ECO:0000256" key="7">
    <source>
        <dbReference type="ARBA" id="ARBA00022989"/>
    </source>
</evidence>
<keyword evidence="2" id="KW-0813">Transport</keyword>
<feature type="domain" description="Potassium channel" evidence="12">
    <location>
        <begin position="70"/>
        <end position="135"/>
    </location>
</feature>
<keyword evidence="3" id="KW-0633">Potassium transport</keyword>
<evidence type="ECO:0000256" key="8">
    <source>
        <dbReference type="ARBA" id="ARBA00023065"/>
    </source>
</evidence>
<dbReference type="InterPro" id="IPR041647">
    <property type="entry name" value="IRK_C"/>
</dbReference>
<dbReference type="GO" id="GO:0034765">
    <property type="term" value="P:regulation of monoatomic ion transmembrane transport"/>
    <property type="evidence" value="ECO:0007669"/>
    <property type="project" value="TreeGrafter"/>
</dbReference>
<dbReference type="PANTHER" id="PTHR11767:SF102">
    <property type="entry name" value="INWARDLY RECTIFYING POTASSIUM CHANNEL 1, ISOFORM F"/>
    <property type="match status" value="1"/>
</dbReference>
<feature type="transmembrane region" description="Helical" evidence="11">
    <location>
        <begin position="49"/>
        <end position="70"/>
    </location>
</feature>
<evidence type="ECO:0000256" key="6">
    <source>
        <dbReference type="ARBA" id="ARBA00022958"/>
    </source>
</evidence>
<dbReference type="Proteomes" id="UP000189628">
    <property type="component" value="Chromosome"/>
</dbReference>
<dbReference type="SUPFAM" id="SSF81324">
    <property type="entry name" value="Voltage-gated potassium channels"/>
    <property type="match status" value="1"/>
</dbReference>
<dbReference type="Pfam" id="PF07885">
    <property type="entry name" value="Ion_trans_2"/>
    <property type="match status" value="1"/>
</dbReference>
<feature type="transmembrane region" description="Helical" evidence="11">
    <location>
        <begin position="106"/>
        <end position="133"/>
    </location>
</feature>
<organism evidence="14 15">
    <name type="scientific">blood disease bacterium A2-HR MARDI</name>
    <dbReference type="NCBI Taxonomy" id="1944648"/>
    <lineage>
        <taxon>Bacteria</taxon>
        <taxon>Pseudomonadati</taxon>
        <taxon>Pseudomonadota</taxon>
        <taxon>Betaproteobacteria</taxon>
        <taxon>Burkholderiales</taxon>
        <taxon>Burkholderiaceae</taxon>
        <taxon>Ralstonia</taxon>
        <taxon>Ralstonia solanacearum species complex</taxon>
    </lineage>
</organism>
<dbReference type="Gene3D" id="2.60.40.1400">
    <property type="entry name" value="G protein-activated inward rectifier potassium channel 1"/>
    <property type="match status" value="1"/>
</dbReference>
<evidence type="ECO:0000256" key="11">
    <source>
        <dbReference type="SAM" id="Phobius"/>
    </source>
</evidence>
<dbReference type="GO" id="GO:1990573">
    <property type="term" value="P:potassium ion import across plasma membrane"/>
    <property type="evidence" value="ECO:0007669"/>
    <property type="project" value="TreeGrafter"/>
</dbReference>
<feature type="domain" description="Inward rectifier potassium channel C-terminal" evidence="13">
    <location>
        <begin position="142"/>
        <end position="299"/>
    </location>
</feature>
<evidence type="ECO:0000313" key="14">
    <source>
        <dbReference type="EMBL" id="AQW30545.1"/>
    </source>
</evidence>
<dbReference type="InterPro" id="IPR013099">
    <property type="entry name" value="K_chnl_dom"/>
</dbReference>
<dbReference type="EMBL" id="CP019911">
    <property type="protein sequence ID" value="AQW30545.1"/>
    <property type="molecule type" value="Genomic_DNA"/>
</dbReference>
<dbReference type="PRINTS" id="PR01320">
    <property type="entry name" value="KIRCHANNEL"/>
</dbReference>
<proteinExistence type="predicted"/>
<gene>
    <name evidence="14" type="ORF">B0B51_11605</name>
</gene>
<dbReference type="GO" id="GO:0005242">
    <property type="term" value="F:inward rectifier potassium channel activity"/>
    <property type="evidence" value="ECO:0007669"/>
    <property type="project" value="InterPro"/>
</dbReference>
<name>A0A1U9VJ88_9RALS</name>
<dbReference type="AlphaFoldDB" id="A0A1U9VJ88"/>
<evidence type="ECO:0000256" key="9">
    <source>
        <dbReference type="ARBA" id="ARBA00023136"/>
    </source>
</evidence>
<evidence type="ECO:0000313" key="15">
    <source>
        <dbReference type="Proteomes" id="UP000189628"/>
    </source>
</evidence>
<evidence type="ECO:0000259" key="13">
    <source>
        <dbReference type="Pfam" id="PF17655"/>
    </source>
</evidence>
<dbReference type="RefSeq" id="WP_078222661.1">
    <property type="nucleotide sequence ID" value="NZ_CP019911.1"/>
</dbReference>
<dbReference type="GO" id="GO:0005886">
    <property type="term" value="C:plasma membrane"/>
    <property type="evidence" value="ECO:0007669"/>
    <property type="project" value="TreeGrafter"/>
</dbReference>
<evidence type="ECO:0000256" key="1">
    <source>
        <dbReference type="ARBA" id="ARBA00004141"/>
    </source>
</evidence>
<reference evidence="14 15" key="1">
    <citation type="submission" date="2017-02" db="EMBL/GenBank/DDBJ databases">
        <title>Blood Disease Bacterium A2-HR MARDI.</title>
        <authorList>
            <person name="Badrun R."/>
            <person name="Abu Bakar N."/>
            <person name="Laboh R."/>
        </authorList>
    </citation>
    <scope>NUCLEOTIDE SEQUENCE [LARGE SCALE GENOMIC DNA]</scope>
    <source>
        <strain evidence="14 15">A2-HR MARDI</strain>
    </source>
</reference>
<sequence length="307" mass="34533">MEIRSFFSRRTRRGRKLWSGTQHVIAYGMPPLGWRDIYHRALEVNWPTFFALLAGLFFTLNTVFAGLYSLGTASIANQSPPGFVGAFFFSVETLATVGYGDMHPQTLYAHCVATLEIFVGMSGIALATGLVFARFSRPRAKIMFARNVVVRPLNGRMTLMLRAANARQNVIAEARAKLRLLKDERTPEGYSLYKIHDLALVRSEHPIFLLGWNLMHVIDETSPLYNATAESLAAGDALLLLTIAGADETAAQTMQARYSWRHDEIRWGYRYVDLMHEEDHVMHVDYALFHKIVPLDEPAVRPASGST</sequence>
<keyword evidence="10 14" id="KW-0407">Ion channel</keyword>
<dbReference type="Pfam" id="PF17655">
    <property type="entry name" value="IRK_C"/>
    <property type="match status" value="1"/>
</dbReference>
<dbReference type="PANTHER" id="PTHR11767">
    <property type="entry name" value="INWARD RECTIFIER POTASSIUM CHANNEL"/>
    <property type="match status" value="1"/>
</dbReference>
<dbReference type="InterPro" id="IPR013518">
    <property type="entry name" value="K_chnl_inward-rec_Kir_cyto"/>
</dbReference>
<keyword evidence="7 11" id="KW-1133">Transmembrane helix</keyword>
<evidence type="ECO:0000256" key="4">
    <source>
        <dbReference type="ARBA" id="ARBA00022692"/>
    </source>
</evidence>
<keyword evidence="8" id="KW-0406">Ion transport</keyword>
<keyword evidence="6" id="KW-0630">Potassium</keyword>
<dbReference type="InterPro" id="IPR016449">
    <property type="entry name" value="K_chnl_inward-rec_Kir"/>
</dbReference>
<evidence type="ECO:0000256" key="2">
    <source>
        <dbReference type="ARBA" id="ARBA00022448"/>
    </source>
</evidence>
<dbReference type="InterPro" id="IPR014756">
    <property type="entry name" value="Ig_E-set"/>
</dbReference>
<keyword evidence="5" id="KW-0851">Voltage-gated channel</keyword>
<dbReference type="Gene3D" id="1.10.287.70">
    <property type="match status" value="1"/>
</dbReference>
<accession>A0A1U9VJ88</accession>
<evidence type="ECO:0000256" key="5">
    <source>
        <dbReference type="ARBA" id="ARBA00022882"/>
    </source>
</evidence>
<feature type="transmembrane region" description="Helical" evidence="11">
    <location>
        <begin position="82"/>
        <end position="100"/>
    </location>
</feature>